<evidence type="ECO:0000256" key="8">
    <source>
        <dbReference type="ARBA" id="ARBA00022692"/>
    </source>
</evidence>
<dbReference type="GO" id="GO:0005886">
    <property type="term" value="C:plasma membrane"/>
    <property type="evidence" value="ECO:0007669"/>
    <property type="project" value="UniProtKB-SubCell"/>
</dbReference>
<accession>A0A2T3KI48</accession>
<evidence type="ECO:0000256" key="1">
    <source>
        <dbReference type="ARBA" id="ARBA00004429"/>
    </source>
</evidence>
<keyword evidence="5 12" id="KW-1003">Cell membrane</keyword>
<dbReference type="InterPro" id="IPR040690">
    <property type="entry name" value="FtsX_ECD"/>
</dbReference>
<evidence type="ECO:0000259" key="14">
    <source>
        <dbReference type="Pfam" id="PF18075"/>
    </source>
</evidence>
<protein>
    <recommendedName>
        <fullName evidence="4 12">Cell division protein FtsX</fullName>
    </recommendedName>
</protein>
<evidence type="ECO:0000256" key="4">
    <source>
        <dbReference type="ARBA" id="ARBA00021907"/>
    </source>
</evidence>
<evidence type="ECO:0000313" key="16">
    <source>
        <dbReference type="Proteomes" id="UP000241426"/>
    </source>
</evidence>
<evidence type="ECO:0000256" key="6">
    <source>
        <dbReference type="ARBA" id="ARBA00022519"/>
    </source>
</evidence>
<feature type="domain" description="FtsX extracellular" evidence="14">
    <location>
        <begin position="66"/>
        <end position="162"/>
    </location>
</feature>
<dbReference type="InterPro" id="IPR047590">
    <property type="entry name" value="FtsX_proteobact-type"/>
</dbReference>
<dbReference type="Gene3D" id="3.30.70.3040">
    <property type="match status" value="1"/>
</dbReference>
<dbReference type="RefSeq" id="WP_036789259.1">
    <property type="nucleotide sequence ID" value="NZ_JAUZMX010000001.1"/>
</dbReference>
<dbReference type="Pfam" id="PF18075">
    <property type="entry name" value="FtsX_ECD"/>
    <property type="match status" value="1"/>
</dbReference>
<name>A0A0B7J8U4_9GAMM</name>
<evidence type="ECO:0000256" key="11">
    <source>
        <dbReference type="ARBA" id="ARBA00023306"/>
    </source>
</evidence>
<keyword evidence="10 12" id="KW-0472">Membrane</keyword>
<keyword evidence="11 12" id="KW-0131">Cell cycle</keyword>
<evidence type="ECO:0000256" key="12">
    <source>
        <dbReference type="PIRNR" id="PIRNR003097"/>
    </source>
</evidence>
<evidence type="ECO:0000313" key="15">
    <source>
        <dbReference type="EMBL" id="PSU98792.1"/>
    </source>
</evidence>
<comment type="similarity">
    <text evidence="2 12">Belongs to the ABC-4 integral membrane protein family. FtsX subfamily.</text>
</comment>
<evidence type="ECO:0000256" key="9">
    <source>
        <dbReference type="ARBA" id="ARBA00022989"/>
    </source>
</evidence>
<dbReference type="PIRSF" id="PIRSF003097">
    <property type="entry name" value="FtsX"/>
    <property type="match status" value="1"/>
</dbReference>
<dbReference type="eggNOG" id="COG2177">
    <property type="taxonomic scope" value="Bacteria"/>
</dbReference>
<organism evidence="15 16">
    <name type="scientific">Photobacterium kishitanii</name>
    <dbReference type="NCBI Taxonomy" id="318456"/>
    <lineage>
        <taxon>Bacteria</taxon>
        <taxon>Pseudomonadati</taxon>
        <taxon>Pseudomonadota</taxon>
        <taxon>Gammaproteobacteria</taxon>
        <taxon>Vibrionales</taxon>
        <taxon>Vibrionaceae</taxon>
        <taxon>Photobacterium</taxon>
    </lineage>
</organism>
<feature type="domain" description="ABC3 transporter permease C-terminal" evidence="13">
    <location>
        <begin position="185"/>
        <end position="300"/>
    </location>
</feature>
<evidence type="ECO:0000256" key="2">
    <source>
        <dbReference type="ARBA" id="ARBA00007379"/>
    </source>
</evidence>
<evidence type="ECO:0000256" key="7">
    <source>
        <dbReference type="ARBA" id="ARBA00022618"/>
    </source>
</evidence>
<dbReference type="Proteomes" id="UP000241426">
    <property type="component" value="Unassembled WGS sequence"/>
</dbReference>
<dbReference type="PANTHER" id="PTHR47755:SF1">
    <property type="entry name" value="CELL DIVISION PROTEIN FTSX"/>
    <property type="match status" value="1"/>
</dbReference>
<keyword evidence="6 12" id="KW-0997">Cell inner membrane</keyword>
<dbReference type="GO" id="GO:0051301">
    <property type="term" value="P:cell division"/>
    <property type="evidence" value="ECO:0007669"/>
    <property type="project" value="UniProtKB-KW"/>
</dbReference>
<dbReference type="PANTHER" id="PTHR47755">
    <property type="entry name" value="CELL DIVISION PROTEIN FTSX"/>
    <property type="match status" value="1"/>
</dbReference>
<evidence type="ECO:0000259" key="13">
    <source>
        <dbReference type="Pfam" id="PF02687"/>
    </source>
</evidence>
<dbReference type="GeneID" id="29944813"/>
<comment type="function">
    <text evidence="12">Part of the ABC transporter FtsEX involved in cellular division.</text>
</comment>
<dbReference type="InterPro" id="IPR004513">
    <property type="entry name" value="FtsX"/>
</dbReference>
<dbReference type="AlphaFoldDB" id="A0A0B7J8U4"/>
<evidence type="ECO:0000256" key="5">
    <source>
        <dbReference type="ARBA" id="ARBA00022475"/>
    </source>
</evidence>
<dbReference type="EMBL" id="PYNF01000008">
    <property type="protein sequence ID" value="PSU98792.1"/>
    <property type="molecule type" value="Genomic_DNA"/>
</dbReference>
<sequence length="310" mass="34304">MARKSIGFFAIHRQQASFALKDMFRRPLGNFLTLAVLAVALTLPCTFYLMAKNITAVADAWQNPSQITLYLKHDVSNDDGQALADKIKNWSQVNSVQYITAAQGLEQLRQNGGFEKALSLFDEQNNPLPAVVIVEPNSDWQTTAKANELAQKLGQQDQVAEVRLDSDWLQRLAAIQQLAIALALLMSGLMLFAVFLIVGNTLRLQVLSHKDEIQVMKMVGATNSYILRPYLYVGVWYGLIAALIAWGLTQGVTLLLGDAVAKLSDLYGSHFRMLGLSWDESLIMVMIATFLGLMAARLAAGRHLREINPV</sequence>
<comment type="caution">
    <text evidence="15">The sequence shown here is derived from an EMBL/GenBank/DDBJ whole genome shotgun (WGS) entry which is preliminary data.</text>
</comment>
<keyword evidence="7 12" id="KW-0132">Cell division</keyword>
<keyword evidence="9" id="KW-1133">Transmembrane helix</keyword>
<reference evidence="15 16" key="1">
    <citation type="submission" date="2018-01" db="EMBL/GenBank/DDBJ databases">
        <title>Whole genome sequencing of Histamine producing bacteria.</title>
        <authorList>
            <person name="Butler K."/>
        </authorList>
    </citation>
    <scope>NUCLEOTIDE SEQUENCE [LARGE SCALE GENOMIC DNA]</scope>
    <source>
        <strain evidence="15 16">FS-7.2</strain>
    </source>
</reference>
<dbReference type="InterPro" id="IPR003838">
    <property type="entry name" value="ABC3_permease_C"/>
</dbReference>
<dbReference type="Pfam" id="PF02687">
    <property type="entry name" value="FtsX"/>
    <property type="match status" value="1"/>
</dbReference>
<comment type="subunit">
    <text evidence="3">Forms a membrane-associated complex with FtsE.</text>
</comment>
<proteinExistence type="inferred from homology"/>
<evidence type="ECO:0000256" key="3">
    <source>
        <dbReference type="ARBA" id="ARBA00011160"/>
    </source>
</evidence>
<dbReference type="NCBIfam" id="TIGR00439">
    <property type="entry name" value="FtsX_Gneg"/>
    <property type="match status" value="1"/>
</dbReference>
<evidence type="ECO:0000256" key="10">
    <source>
        <dbReference type="ARBA" id="ARBA00023136"/>
    </source>
</evidence>
<comment type="subcellular location">
    <subcellularLocation>
        <location evidence="1">Cell inner membrane</location>
        <topology evidence="1">Multi-pass membrane protein</topology>
    </subcellularLocation>
</comment>
<gene>
    <name evidence="15" type="ORF">C9J27_11970</name>
</gene>
<accession>A0A0B7J8U4</accession>
<dbReference type="GO" id="GO:0032153">
    <property type="term" value="C:cell division site"/>
    <property type="evidence" value="ECO:0007669"/>
    <property type="project" value="TreeGrafter"/>
</dbReference>
<keyword evidence="8" id="KW-0812">Transmembrane</keyword>